<dbReference type="PANTHER" id="PTHR43300:SF11">
    <property type="entry name" value="ACETYLTRANSFERASE RV3034C-RELATED"/>
    <property type="match status" value="1"/>
</dbReference>
<evidence type="ECO:0000256" key="3">
    <source>
        <dbReference type="ARBA" id="ARBA00022737"/>
    </source>
</evidence>
<keyword evidence="2" id="KW-0808">Transferase</keyword>
<evidence type="ECO:0008006" key="7">
    <source>
        <dbReference type="Google" id="ProtNLM"/>
    </source>
</evidence>
<gene>
    <name evidence="5" type="ORF">SAMN05421742_105272</name>
</gene>
<proteinExistence type="inferred from homology"/>
<dbReference type="Proteomes" id="UP000217076">
    <property type="component" value="Unassembled WGS sequence"/>
</dbReference>
<comment type="similarity">
    <text evidence="1">Belongs to the transferase hexapeptide repeat family.</text>
</comment>
<keyword evidence="6" id="KW-1185">Reference proteome</keyword>
<dbReference type="GO" id="GO:0016746">
    <property type="term" value="F:acyltransferase activity"/>
    <property type="evidence" value="ECO:0007669"/>
    <property type="project" value="UniProtKB-KW"/>
</dbReference>
<protein>
    <recommendedName>
        <fullName evidence="7">Phosphonate metabolim protein, transferase hexapeptide repeat family</fullName>
    </recommendedName>
</protein>
<dbReference type="InterPro" id="IPR001451">
    <property type="entry name" value="Hexapep"/>
</dbReference>
<dbReference type="Gene3D" id="2.160.10.10">
    <property type="entry name" value="Hexapeptide repeat proteins"/>
    <property type="match status" value="1"/>
</dbReference>
<dbReference type="InterPro" id="IPR011004">
    <property type="entry name" value="Trimer_LpxA-like_sf"/>
</dbReference>
<keyword evidence="3" id="KW-0677">Repeat</keyword>
<dbReference type="CDD" id="cd03349">
    <property type="entry name" value="LbH_XAT"/>
    <property type="match status" value="1"/>
</dbReference>
<name>A0A1G8B852_9PROT</name>
<evidence type="ECO:0000313" key="5">
    <source>
        <dbReference type="EMBL" id="SDH29419.1"/>
    </source>
</evidence>
<dbReference type="AlphaFoldDB" id="A0A1G8B852"/>
<dbReference type="NCBIfam" id="TIGR03308">
    <property type="entry name" value="phn_thr-fam"/>
    <property type="match status" value="1"/>
</dbReference>
<dbReference type="PROSITE" id="PS00101">
    <property type="entry name" value="HEXAPEP_TRANSFERASES"/>
    <property type="match status" value="1"/>
</dbReference>
<evidence type="ECO:0000256" key="1">
    <source>
        <dbReference type="ARBA" id="ARBA00007274"/>
    </source>
</evidence>
<accession>A0A1G8B852</accession>
<dbReference type="InterPro" id="IPR018357">
    <property type="entry name" value="Hexapep_transf_CS"/>
</dbReference>
<dbReference type="RefSeq" id="WP_245689410.1">
    <property type="nucleotide sequence ID" value="NZ_FNCV01000005.1"/>
</dbReference>
<dbReference type="EMBL" id="FNCV01000005">
    <property type="protein sequence ID" value="SDH29419.1"/>
    <property type="molecule type" value="Genomic_DNA"/>
</dbReference>
<dbReference type="Pfam" id="PF00132">
    <property type="entry name" value="Hexapep"/>
    <property type="match status" value="1"/>
</dbReference>
<dbReference type="STRING" id="83401.SAMN05421742_105272"/>
<evidence type="ECO:0000313" key="6">
    <source>
        <dbReference type="Proteomes" id="UP000217076"/>
    </source>
</evidence>
<dbReference type="InterPro" id="IPR050179">
    <property type="entry name" value="Trans_hexapeptide_repeat"/>
</dbReference>
<sequence>MKILSPDGPTVDPSARVSDCRLGRFTEVGPRARLTEVTLGDYSYVVEDAEITYTTIGRFANIAAQVRINPGNHPMERASQHHFQYRSEMYGLGPDDAAFFEWRRSFWTEIGHDTWIGHGAVILPGVSVGLGAVVGAGAIVTRPVPDYAIVVGNPARVLRPRFPEHIQAALKRIAWWDWSHEHLKQRLGDFRTLSVDAFCRKYDPL</sequence>
<reference evidence="6" key="1">
    <citation type="submission" date="2016-10" db="EMBL/GenBank/DDBJ databases">
        <authorList>
            <person name="Varghese N."/>
            <person name="Submissions S."/>
        </authorList>
    </citation>
    <scope>NUCLEOTIDE SEQUENCE [LARGE SCALE GENOMIC DNA]</scope>
    <source>
        <strain evidence="6">930I</strain>
    </source>
</reference>
<organism evidence="5 6">
    <name type="scientific">Roseospirillum parvum</name>
    <dbReference type="NCBI Taxonomy" id="83401"/>
    <lineage>
        <taxon>Bacteria</taxon>
        <taxon>Pseudomonadati</taxon>
        <taxon>Pseudomonadota</taxon>
        <taxon>Alphaproteobacteria</taxon>
        <taxon>Rhodospirillales</taxon>
        <taxon>Rhodospirillaceae</taxon>
        <taxon>Roseospirillum</taxon>
    </lineage>
</organism>
<dbReference type="SUPFAM" id="SSF51161">
    <property type="entry name" value="Trimeric LpxA-like enzymes"/>
    <property type="match status" value="1"/>
</dbReference>
<keyword evidence="4" id="KW-0012">Acyltransferase</keyword>
<dbReference type="PANTHER" id="PTHR43300">
    <property type="entry name" value="ACETYLTRANSFERASE"/>
    <property type="match status" value="1"/>
</dbReference>
<dbReference type="InterPro" id="IPR017694">
    <property type="entry name" value="Phosphonate_tfrase_rpt"/>
</dbReference>
<evidence type="ECO:0000256" key="2">
    <source>
        <dbReference type="ARBA" id="ARBA00022679"/>
    </source>
</evidence>
<evidence type="ECO:0000256" key="4">
    <source>
        <dbReference type="ARBA" id="ARBA00023315"/>
    </source>
</evidence>